<protein>
    <recommendedName>
        <fullName evidence="1">DUF7668 domain-containing protein</fullName>
    </recommendedName>
</protein>
<dbReference type="AlphaFoldDB" id="A0A1M6XCB3"/>
<evidence type="ECO:0000313" key="2">
    <source>
        <dbReference type="EMBL" id="SHL03596.1"/>
    </source>
</evidence>
<keyword evidence="3" id="KW-1185">Reference proteome</keyword>
<accession>A0A1M6XCB3</accession>
<organism evidence="2 3">
    <name type="scientific">Anaerocolumna jejuensis DSM 15929</name>
    <dbReference type="NCBI Taxonomy" id="1121322"/>
    <lineage>
        <taxon>Bacteria</taxon>
        <taxon>Bacillati</taxon>
        <taxon>Bacillota</taxon>
        <taxon>Clostridia</taxon>
        <taxon>Lachnospirales</taxon>
        <taxon>Lachnospiraceae</taxon>
        <taxon>Anaerocolumna</taxon>
    </lineage>
</organism>
<sequence length="113" mass="13044">MLEELINLCKKVVRCLVEDNFSCLEQDNALSRVSEEDIKRVLKDYGGLISILPDEAFATNAFEVYRYNDNSGYSIDLDLWINNTRSDLTLKLDVKTDDCNKILSYRILDILVM</sequence>
<reference evidence="2 3" key="1">
    <citation type="submission" date="2016-11" db="EMBL/GenBank/DDBJ databases">
        <authorList>
            <person name="Jaros S."/>
            <person name="Januszkiewicz K."/>
            <person name="Wedrychowicz H."/>
        </authorList>
    </citation>
    <scope>NUCLEOTIDE SEQUENCE [LARGE SCALE GENOMIC DNA]</scope>
    <source>
        <strain evidence="2 3">DSM 15929</strain>
    </source>
</reference>
<dbReference type="Proteomes" id="UP000184386">
    <property type="component" value="Unassembled WGS sequence"/>
</dbReference>
<name>A0A1M6XCB3_9FIRM</name>
<proteinExistence type="predicted"/>
<evidence type="ECO:0000259" key="1">
    <source>
        <dbReference type="Pfam" id="PF24705"/>
    </source>
</evidence>
<dbReference type="STRING" id="1121322.SAMN02745136_03916"/>
<dbReference type="InterPro" id="IPR056085">
    <property type="entry name" value="DUF7668"/>
</dbReference>
<dbReference type="Pfam" id="PF24705">
    <property type="entry name" value="DUF7668"/>
    <property type="match status" value="1"/>
</dbReference>
<evidence type="ECO:0000313" key="3">
    <source>
        <dbReference type="Proteomes" id="UP000184386"/>
    </source>
</evidence>
<dbReference type="RefSeq" id="WP_073278545.1">
    <property type="nucleotide sequence ID" value="NZ_FRAC01000022.1"/>
</dbReference>
<gene>
    <name evidence="2" type="ORF">SAMN02745136_03916</name>
</gene>
<dbReference type="OrthoDB" id="965084at2"/>
<dbReference type="EMBL" id="FRAC01000022">
    <property type="protein sequence ID" value="SHL03596.1"/>
    <property type="molecule type" value="Genomic_DNA"/>
</dbReference>
<feature type="domain" description="DUF7668" evidence="1">
    <location>
        <begin position="13"/>
        <end position="113"/>
    </location>
</feature>